<proteinExistence type="predicted"/>
<name>X1CK68_9ZZZZ</name>
<gene>
    <name evidence="1" type="ORF">S01H4_51911</name>
</gene>
<reference evidence="1" key="1">
    <citation type="journal article" date="2014" name="Front. Microbiol.">
        <title>High frequency of phylogenetically diverse reductive dehalogenase-homologous genes in deep subseafloor sedimentary metagenomes.</title>
        <authorList>
            <person name="Kawai M."/>
            <person name="Futagami T."/>
            <person name="Toyoda A."/>
            <person name="Takaki Y."/>
            <person name="Nishi S."/>
            <person name="Hori S."/>
            <person name="Arai W."/>
            <person name="Tsubouchi T."/>
            <person name="Morono Y."/>
            <person name="Uchiyama I."/>
            <person name="Ito T."/>
            <person name="Fujiyama A."/>
            <person name="Inagaki F."/>
            <person name="Takami H."/>
        </authorList>
    </citation>
    <scope>NUCLEOTIDE SEQUENCE</scope>
    <source>
        <strain evidence="1">Expedition CK06-06</strain>
    </source>
</reference>
<comment type="caution">
    <text evidence="1">The sequence shown here is derived from an EMBL/GenBank/DDBJ whole genome shotgun (WGS) entry which is preliminary data.</text>
</comment>
<dbReference type="AlphaFoldDB" id="X1CK68"/>
<accession>X1CK68</accession>
<evidence type="ECO:0000313" key="1">
    <source>
        <dbReference type="EMBL" id="GAH08791.1"/>
    </source>
</evidence>
<protein>
    <submittedName>
        <fullName evidence="1">Uncharacterized protein</fullName>
    </submittedName>
</protein>
<feature type="non-terminal residue" evidence="1">
    <location>
        <position position="1"/>
    </location>
</feature>
<organism evidence="1">
    <name type="scientific">marine sediment metagenome</name>
    <dbReference type="NCBI Taxonomy" id="412755"/>
    <lineage>
        <taxon>unclassified sequences</taxon>
        <taxon>metagenomes</taxon>
        <taxon>ecological metagenomes</taxon>
    </lineage>
</organism>
<dbReference type="EMBL" id="BART01029612">
    <property type="protein sequence ID" value="GAH08791.1"/>
    <property type="molecule type" value="Genomic_DNA"/>
</dbReference>
<sequence>LPPSFFTVSAVTYRSPGGAGFGTFKKDSKAAVRLIGPVP</sequence>